<dbReference type="EMBL" id="CP002994">
    <property type="protein sequence ID" value="AEM86356.1"/>
    <property type="molecule type" value="Genomic_DNA"/>
</dbReference>
<proteinExistence type="inferred from homology"/>
<dbReference type="CDD" id="cd03141">
    <property type="entry name" value="GATase1_Hsp31_like"/>
    <property type="match status" value="1"/>
</dbReference>
<reference evidence="5" key="1">
    <citation type="submission" date="2011-08" db="EMBL/GenBank/DDBJ databases">
        <title>Complete sequence of chromosome of Streptomyces violaceusniger Tu 4113.</title>
        <authorList>
            <consortium name="US DOE Joint Genome Institute"/>
            <person name="Lucas S."/>
            <person name="Han J."/>
            <person name="Lapidus A."/>
            <person name="Cheng J.-F."/>
            <person name="Goodwin L."/>
            <person name="Pitluck S."/>
            <person name="Peters L."/>
            <person name="Ivanova N."/>
            <person name="Daligault H."/>
            <person name="Detter J.C."/>
            <person name="Han C."/>
            <person name="Tapia R."/>
            <person name="Land M."/>
            <person name="Hauser L."/>
            <person name="Kyrpides N."/>
            <person name="Ivanova N."/>
            <person name="Pagani I."/>
            <person name="Hagen A."/>
            <person name="Katz L."/>
            <person name="Fiedler H.-P."/>
            <person name="Keasling J."/>
            <person name="Fortman J."/>
            <person name="Woyke T."/>
        </authorList>
    </citation>
    <scope>NUCLEOTIDE SEQUENCE [LARGE SCALE GENOMIC DNA]</scope>
    <source>
        <strain evidence="5">Tu 4113</strain>
    </source>
</reference>
<dbReference type="AlphaFoldDB" id="G2P6I4"/>
<dbReference type="HOGENOM" id="CLU_070319_0_2_11"/>
<name>G2P6I4_STRV4</name>
<dbReference type="eggNOG" id="COG0693">
    <property type="taxonomic scope" value="Bacteria"/>
</dbReference>
<evidence type="ECO:0000259" key="4">
    <source>
        <dbReference type="Pfam" id="PF01965"/>
    </source>
</evidence>
<dbReference type="InterPro" id="IPR050325">
    <property type="entry name" value="Prot/Nucl_acid_deglycase"/>
</dbReference>
<evidence type="ECO:0000313" key="6">
    <source>
        <dbReference type="Proteomes" id="UP000008703"/>
    </source>
</evidence>
<dbReference type="InterPro" id="IPR002818">
    <property type="entry name" value="DJ-1/PfpI"/>
</dbReference>
<dbReference type="GO" id="GO:0019243">
    <property type="term" value="P:methylglyoxal catabolic process to D-lactate via S-lactoyl-glutathione"/>
    <property type="evidence" value="ECO:0007669"/>
    <property type="project" value="TreeGrafter"/>
</dbReference>
<organism evidence="5 6">
    <name type="scientific">Streptomyces violaceusniger (strain Tu 4113)</name>
    <dbReference type="NCBI Taxonomy" id="653045"/>
    <lineage>
        <taxon>Bacteria</taxon>
        <taxon>Bacillati</taxon>
        <taxon>Actinomycetota</taxon>
        <taxon>Actinomycetes</taxon>
        <taxon>Kitasatosporales</taxon>
        <taxon>Streptomycetaceae</taxon>
        <taxon>Streptomyces</taxon>
        <taxon>Streptomyces violaceusniger group</taxon>
    </lineage>
</organism>
<dbReference type="SUPFAM" id="SSF52317">
    <property type="entry name" value="Class I glutamine amidotransferase-like"/>
    <property type="match status" value="1"/>
</dbReference>
<gene>
    <name evidence="5" type="ORF">Strvi_6987</name>
</gene>
<dbReference type="Proteomes" id="UP000008703">
    <property type="component" value="Chromosome"/>
</dbReference>
<dbReference type="PANTHER" id="PTHR48094">
    <property type="entry name" value="PROTEIN/NUCLEIC ACID DEGLYCASE DJ-1-RELATED"/>
    <property type="match status" value="1"/>
</dbReference>
<sequence>MNGKAGGRGGPTAATAKGRAMAKPPSYALFVVSAASYWTLKDGTRHPTGFWAEELVVPHRILSDAGYDITISTPGGVPPTADRASLMLEFNDGDKDKVDALTDYLASIGAPLESPARLEDVAADESIYDVIFYPGGHGPMEDLAVNETSGDLLTRRLDSGRLLALLCHAPAALLPAKRPNGDWPFRGYLMTAFTNAEEEAVGLASKAKWLLQDRLVEKGADFDEGAPWLGHVVDDRNLHTGQNPASSELIANKLVRVLEQSR</sequence>
<dbReference type="Pfam" id="PF01965">
    <property type="entry name" value="DJ-1_PfpI"/>
    <property type="match status" value="1"/>
</dbReference>
<protein>
    <submittedName>
        <fullName evidence="5">ThiJ/PfpI domain-containing protein</fullName>
    </submittedName>
</protein>
<dbReference type="Gene3D" id="3.40.50.880">
    <property type="match status" value="1"/>
</dbReference>
<evidence type="ECO:0000313" key="5">
    <source>
        <dbReference type="EMBL" id="AEM86356.1"/>
    </source>
</evidence>
<keyword evidence="1" id="KW-0346">Stress response</keyword>
<dbReference type="GO" id="GO:0005737">
    <property type="term" value="C:cytoplasm"/>
    <property type="evidence" value="ECO:0007669"/>
    <property type="project" value="TreeGrafter"/>
</dbReference>
<accession>G2P6I4</accession>
<dbReference type="PANTHER" id="PTHR48094:SF11">
    <property type="entry name" value="GLUTATHIONE-INDEPENDENT GLYOXALASE HSP31-RELATED"/>
    <property type="match status" value="1"/>
</dbReference>
<keyword evidence="6" id="KW-1185">Reference proteome</keyword>
<evidence type="ECO:0000256" key="1">
    <source>
        <dbReference type="ARBA" id="ARBA00023016"/>
    </source>
</evidence>
<evidence type="ECO:0000256" key="2">
    <source>
        <dbReference type="ARBA" id="ARBA00023239"/>
    </source>
</evidence>
<feature type="domain" description="DJ-1/PfpI" evidence="4">
    <location>
        <begin position="52"/>
        <end position="255"/>
    </location>
</feature>
<dbReference type="InterPro" id="IPR029062">
    <property type="entry name" value="Class_I_gatase-like"/>
</dbReference>
<comment type="similarity">
    <text evidence="3">Belongs to the peptidase C56 family. HSP31-like subfamily.</text>
</comment>
<evidence type="ECO:0000256" key="3">
    <source>
        <dbReference type="ARBA" id="ARBA00038493"/>
    </source>
</evidence>
<keyword evidence="2" id="KW-0456">Lyase</keyword>
<dbReference type="GO" id="GO:0019172">
    <property type="term" value="F:glyoxalase III activity"/>
    <property type="evidence" value="ECO:0007669"/>
    <property type="project" value="TreeGrafter"/>
</dbReference>
<dbReference type="KEGG" id="svl:Strvi_6987"/>